<keyword evidence="1" id="KW-0812">Transmembrane</keyword>
<feature type="transmembrane region" description="Helical" evidence="1">
    <location>
        <begin position="144"/>
        <end position="165"/>
    </location>
</feature>
<feature type="transmembrane region" description="Helical" evidence="1">
    <location>
        <begin position="185"/>
        <end position="207"/>
    </location>
</feature>
<feature type="transmembrane region" description="Helical" evidence="1">
    <location>
        <begin position="113"/>
        <end position="132"/>
    </location>
</feature>
<proteinExistence type="predicted"/>
<dbReference type="SUPFAM" id="SSF103501">
    <property type="entry name" value="Respiratory nitrate reductase 1 gamma chain"/>
    <property type="match status" value="1"/>
</dbReference>
<evidence type="ECO:0000256" key="1">
    <source>
        <dbReference type="SAM" id="Phobius"/>
    </source>
</evidence>
<comment type="caution">
    <text evidence="2">The sequence shown here is derived from an EMBL/GenBank/DDBJ whole genome shotgun (WGS) entry which is preliminary data.</text>
</comment>
<gene>
    <name evidence="2" type="ORF">GALL_43580</name>
</gene>
<organism evidence="2">
    <name type="scientific">mine drainage metagenome</name>
    <dbReference type="NCBI Taxonomy" id="410659"/>
    <lineage>
        <taxon>unclassified sequences</taxon>
        <taxon>metagenomes</taxon>
        <taxon>ecological metagenomes</taxon>
    </lineage>
</organism>
<keyword evidence="1" id="KW-0472">Membrane</keyword>
<keyword evidence="1" id="KW-1133">Transmembrane helix</keyword>
<feature type="transmembrane region" description="Helical" evidence="1">
    <location>
        <begin position="73"/>
        <end position="93"/>
    </location>
</feature>
<dbReference type="Gene3D" id="1.20.950.20">
    <property type="entry name" value="Transmembrane di-heme cytochromes, Chain C"/>
    <property type="match status" value="1"/>
</dbReference>
<accession>A0A1J5TE06</accession>
<dbReference type="AlphaFoldDB" id="A0A1J5TE06"/>
<feature type="transmembrane region" description="Helical" evidence="1">
    <location>
        <begin position="14"/>
        <end position="36"/>
    </location>
</feature>
<evidence type="ECO:0008006" key="3">
    <source>
        <dbReference type="Google" id="ProtNLM"/>
    </source>
</evidence>
<evidence type="ECO:0000313" key="2">
    <source>
        <dbReference type="EMBL" id="OIR14557.1"/>
    </source>
</evidence>
<name>A0A1J5TE06_9ZZZZ</name>
<reference evidence="2" key="1">
    <citation type="submission" date="2016-10" db="EMBL/GenBank/DDBJ databases">
        <title>Sequence of Gallionella enrichment culture.</title>
        <authorList>
            <person name="Poehlein A."/>
            <person name="Muehling M."/>
            <person name="Daniel R."/>
        </authorList>
    </citation>
    <scope>NUCLEOTIDE SEQUENCE</scope>
</reference>
<protein>
    <recommendedName>
        <fullName evidence="3">Nitrate reductase gamma subunit</fullName>
    </recommendedName>
</protein>
<sequence length="219" mass="24560">MNHLELLTFARGNALNWALMLFAAGVVLRLFEIFSLGRKADLSKPRANSPGSGWRTVLTRSLPAEGMLKRDPVTYISGYVFHVGLFLAIFFLAPHIEFFRSMTGLRWPNLPTPLVDASVVAAMVALGVLLAHRLNNPVKRMLSGIGDYVAWGATFLPLLTGYMAYHHLFVEYTLMLSLHLFSVELLLVLLPFTKLFHTFSLFISRWYNGDIFGRKGVAS</sequence>
<dbReference type="EMBL" id="MLJW01000011">
    <property type="protein sequence ID" value="OIR14557.1"/>
    <property type="molecule type" value="Genomic_DNA"/>
</dbReference>
<dbReference type="InterPro" id="IPR036197">
    <property type="entry name" value="NarG-like_sf"/>
</dbReference>